<evidence type="ECO:0000313" key="2">
    <source>
        <dbReference type="Proteomes" id="UP000436694"/>
    </source>
</evidence>
<protein>
    <submittedName>
        <fullName evidence="1">Uncharacterized protein</fullName>
    </submittedName>
</protein>
<comment type="caution">
    <text evidence="1">The sequence shown here is derived from an EMBL/GenBank/DDBJ whole genome shotgun (WGS) entry which is preliminary data.</text>
</comment>
<dbReference type="RefSeq" id="WP_153547121.1">
    <property type="nucleotide sequence ID" value="NZ_WIXK01000004.1"/>
</dbReference>
<dbReference type="EMBL" id="WIXK01000004">
    <property type="protein sequence ID" value="MQY42682.1"/>
    <property type="molecule type" value="Genomic_DNA"/>
</dbReference>
<name>A0A844AXN6_9RHOB</name>
<proteinExistence type="predicted"/>
<sequence>MFEQLKREIEIAVFDLFAALGLVKRQPVRARREAVAKTRPIDRQLRR</sequence>
<accession>A0A844AXN6</accession>
<organism evidence="1 2">
    <name type="scientific">Tritonibacter aquimaris</name>
    <dbReference type="NCBI Taxonomy" id="2663379"/>
    <lineage>
        <taxon>Bacteria</taxon>
        <taxon>Pseudomonadati</taxon>
        <taxon>Pseudomonadota</taxon>
        <taxon>Alphaproteobacteria</taxon>
        <taxon>Rhodobacterales</taxon>
        <taxon>Paracoccaceae</taxon>
        <taxon>Tritonibacter</taxon>
    </lineage>
</organism>
<keyword evidence="2" id="KW-1185">Reference proteome</keyword>
<dbReference type="Proteomes" id="UP000436694">
    <property type="component" value="Unassembled WGS sequence"/>
</dbReference>
<dbReference type="AlphaFoldDB" id="A0A844AXN6"/>
<reference evidence="1 2" key="1">
    <citation type="submission" date="2019-10" db="EMBL/GenBank/DDBJ databases">
        <title>Epibacterium sp. nov., isolated from seawater.</title>
        <authorList>
            <person name="Zhang X."/>
            <person name="Li N."/>
        </authorList>
    </citation>
    <scope>NUCLEOTIDE SEQUENCE [LARGE SCALE GENOMIC DNA]</scope>
    <source>
        <strain evidence="1 2">SM1969</strain>
    </source>
</reference>
<evidence type="ECO:0000313" key="1">
    <source>
        <dbReference type="EMBL" id="MQY42682.1"/>
    </source>
</evidence>
<gene>
    <name evidence="1" type="ORF">GG681_08500</name>
</gene>